<dbReference type="RefSeq" id="XP_018285123.1">
    <property type="nucleotide sequence ID" value="XM_018441758.1"/>
</dbReference>
<feature type="region of interest" description="Disordered" evidence="1">
    <location>
        <begin position="1"/>
        <end position="22"/>
    </location>
</feature>
<accession>A0A162TH20</accession>
<feature type="region of interest" description="Disordered" evidence="1">
    <location>
        <begin position="231"/>
        <end position="288"/>
    </location>
</feature>
<dbReference type="VEuPathDB" id="FungiDB:PHYBLDRAFT_67223"/>
<dbReference type="OrthoDB" id="2290389at2759"/>
<feature type="compositionally biased region" description="Low complexity" evidence="1">
    <location>
        <begin position="239"/>
        <end position="255"/>
    </location>
</feature>
<feature type="region of interest" description="Disordered" evidence="1">
    <location>
        <begin position="114"/>
        <end position="166"/>
    </location>
</feature>
<sequence length="348" mass="39240">MSATMNEIQSPNVSQNHYLHSNPMPLFESPGRCSNNQANIQPSVQTLPQPTIEAPPVQNINPPDNEQPTRIPVPVSTQPKPTTTIDRHFVSVRTKRTNTSTRSVPSYMSTTLSFQNRHLEQKPATENSTRSRNINTSKRSPKASRIPRYRPTRNNSAEENKGEIGPGEEYIPMAARVKIFENNLGNGLVPTPKVTENTLENIQPFVPHKPTLAKSPFLLTRQRSYLNRHQPEQAALPPTTSSRSTSSVQIQRTQTPAQKSRAAPQSDDTSYPAAKRQRKMDSKAPIQPFRFATEERALHYLKGSQVKVDAWKGKEQTSRSEKTRSTIRVAKEEEPRNPRKRKQEDALS</sequence>
<dbReference type="GeneID" id="29002664"/>
<feature type="compositionally biased region" description="Basic residues" evidence="1">
    <location>
        <begin position="139"/>
        <end position="151"/>
    </location>
</feature>
<proteinExistence type="predicted"/>
<feature type="compositionally biased region" description="Basic and acidic residues" evidence="1">
    <location>
        <begin position="309"/>
        <end position="348"/>
    </location>
</feature>
<reference evidence="3" key="1">
    <citation type="submission" date="2015-06" db="EMBL/GenBank/DDBJ databases">
        <title>Expansion of signal transduction pathways in fungi by whole-genome duplication.</title>
        <authorList>
            <consortium name="DOE Joint Genome Institute"/>
            <person name="Corrochano L.M."/>
            <person name="Kuo A."/>
            <person name="Marcet-Houben M."/>
            <person name="Polaino S."/>
            <person name="Salamov A."/>
            <person name="Villalobos J.M."/>
            <person name="Alvarez M.I."/>
            <person name="Avalos J."/>
            <person name="Benito E.P."/>
            <person name="Benoit I."/>
            <person name="Burger G."/>
            <person name="Camino L.P."/>
            <person name="Canovas D."/>
            <person name="Cerda-Olmedo E."/>
            <person name="Cheng J.-F."/>
            <person name="Dominguez A."/>
            <person name="Elias M."/>
            <person name="Eslava A.P."/>
            <person name="Glaser F."/>
            <person name="Grimwood J."/>
            <person name="Gutierrez G."/>
            <person name="Heitman J."/>
            <person name="Henrissat B."/>
            <person name="Iturriaga E.A."/>
            <person name="Lang B.F."/>
            <person name="Lavin J.L."/>
            <person name="Lee S."/>
            <person name="Li W."/>
            <person name="Lindquist E."/>
            <person name="Lopez-Garcia S."/>
            <person name="Luque E.M."/>
            <person name="Marcos A.T."/>
            <person name="Martin J."/>
            <person name="McCluskey K."/>
            <person name="Medina H.R."/>
            <person name="Miralles-Duran A."/>
            <person name="Miyazaki A."/>
            <person name="Munoz-Torres E."/>
            <person name="Oguiza J.A."/>
            <person name="Ohm R."/>
            <person name="Olmedo M."/>
            <person name="Orejas M."/>
            <person name="Ortiz-Castellanos L."/>
            <person name="Pisabarro A.G."/>
            <person name="Rodriguez-Romero J."/>
            <person name="Ruiz-Herrera J."/>
            <person name="Ruiz-Vazquez R."/>
            <person name="Sanz C."/>
            <person name="Schackwitz W."/>
            <person name="Schmutz J."/>
            <person name="Shahriari M."/>
            <person name="Shelest E."/>
            <person name="Silva-Franco F."/>
            <person name="Soanes D."/>
            <person name="Syed K."/>
            <person name="Tagua V.G."/>
            <person name="Talbot N.J."/>
            <person name="Thon M."/>
            <person name="De vries R.P."/>
            <person name="Wiebenga A."/>
            <person name="Yadav J.S."/>
            <person name="Braun E.L."/>
            <person name="Baker S."/>
            <person name="Garre V."/>
            <person name="Horwitz B."/>
            <person name="Torres-Martinez S."/>
            <person name="Idnurm A."/>
            <person name="Herrera-Estrella A."/>
            <person name="Gabaldon T."/>
            <person name="Grigoriev I.V."/>
        </authorList>
    </citation>
    <scope>NUCLEOTIDE SEQUENCE [LARGE SCALE GENOMIC DNA]</scope>
    <source>
        <strain evidence="3">NRRL 1555(-)</strain>
    </source>
</reference>
<dbReference type="Proteomes" id="UP000077315">
    <property type="component" value="Unassembled WGS sequence"/>
</dbReference>
<feature type="compositionally biased region" description="Polar residues" evidence="1">
    <location>
        <begin position="124"/>
        <end position="138"/>
    </location>
</feature>
<feature type="compositionally biased region" description="Polar residues" evidence="1">
    <location>
        <begin position="1"/>
        <end position="19"/>
    </location>
</feature>
<dbReference type="EMBL" id="KV441025">
    <property type="protein sequence ID" value="OAD67083.1"/>
    <property type="molecule type" value="Genomic_DNA"/>
</dbReference>
<name>A0A162TH20_PHYB8</name>
<feature type="region of interest" description="Disordered" evidence="1">
    <location>
        <begin position="302"/>
        <end position="348"/>
    </location>
</feature>
<feature type="region of interest" description="Disordered" evidence="1">
    <location>
        <begin position="60"/>
        <end position="82"/>
    </location>
</feature>
<protein>
    <submittedName>
        <fullName evidence="2">Uncharacterized protein</fullName>
    </submittedName>
</protein>
<evidence type="ECO:0000256" key="1">
    <source>
        <dbReference type="SAM" id="MobiDB-lite"/>
    </source>
</evidence>
<organism evidence="2 3">
    <name type="scientific">Phycomyces blakesleeanus (strain ATCC 8743b / DSM 1359 / FGSC 10004 / NBRC 33097 / NRRL 1555)</name>
    <dbReference type="NCBI Taxonomy" id="763407"/>
    <lineage>
        <taxon>Eukaryota</taxon>
        <taxon>Fungi</taxon>
        <taxon>Fungi incertae sedis</taxon>
        <taxon>Mucoromycota</taxon>
        <taxon>Mucoromycotina</taxon>
        <taxon>Mucoromycetes</taxon>
        <taxon>Mucorales</taxon>
        <taxon>Phycomycetaceae</taxon>
        <taxon>Phycomyces</taxon>
    </lineage>
</organism>
<gene>
    <name evidence="2" type="ORF">PHYBLDRAFT_67223</name>
</gene>
<keyword evidence="3" id="KW-1185">Reference proteome</keyword>
<dbReference type="InParanoid" id="A0A162TH20"/>
<evidence type="ECO:0000313" key="3">
    <source>
        <dbReference type="Proteomes" id="UP000077315"/>
    </source>
</evidence>
<dbReference type="AlphaFoldDB" id="A0A162TH20"/>
<evidence type="ECO:0000313" key="2">
    <source>
        <dbReference type="EMBL" id="OAD67083.1"/>
    </source>
</evidence>